<comment type="caution">
    <text evidence="3">The sequence shown here is derived from an EMBL/GenBank/DDBJ whole genome shotgun (WGS) entry which is preliminary data.</text>
</comment>
<evidence type="ECO:0000313" key="4">
    <source>
        <dbReference type="Proteomes" id="UP000265703"/>
    </source>
</evidence>
<dbReference type="InterPro" id="IPR029063">
    <property type="entry name" value="SAM-dependent_MTases_sf"/>
</dbReference>
<dbReference type="PANTHER" id="PTHR43591">
    <property type="entry name" value="METHYLTRANSFERASE"/>
    <property type="match status" value="1"/>
</dbReference>
<dbReference type="Proteomes" id="UP000265703">
    <property type="component" value="Unassembled WGS sequence"/>
</dbReference>
<name>A0A397SUW5_9GLOM</name>
<feature type="domain" description="Methyltransferase" evidence="2">
    <location>
        <begin position="95"/>
        <end position="186"/>
    </location>
</feature>
<evidence type="ECO:0000259" key="2">
    <source>
        <dbReference type="Pfam" id="PF13649"/>
    </source>
</evidence>
<organism evidence="3 4">
    <name type="scientific">Glomus cerebriforme</name>
    <dbReference type="NCBI Taxonomy" id="658196"/>
    <lineage>
        <taxon>Eukaryota</taxon>
        <taxon>Fungi</taxon>
        <taxon>Fungi incertae sedis</taxon>
        <taxon>Mucoromycota</taxon>
        <taxon>Glomeromycotina</taxon>
        <taxon>Glomeromycetes</taxon>
        <taxon>Glomerales</taxon>
        <taxon>Glomeraceae</taxon>
        <taxon>Glomus</taxon>
    </lineage>
</organism>
<dbReference type="GO" id="GO:0032259">
    <property type="term" value="P:methylation"/>
    <property type="evidence" value="ECO:0007669"/>
    <property type="project" value="UniProtKB-KW"/>
</dbReference>
<protein>
    <submittedName>
        <fullName evidence="3">S-adenosyl-L-methionine-dependent methyltransferase</fullName>
    </submittedName>
</protein>
<dbReference type="PANTHER" id="PTHR43591:SF24">
    <property type="entry name" value="2-METHOXY-6-POLYPRENYL-1,4-BENZOQUINOL METHYLASE, MITOCHONDRIAL"/>
    <property type="match status" value="1"/>
</dbReference>
<dbReference type="GO" id="GO:0008168">
    <property type="term" value="F:methyltransferase activity"/>
    <property type="evidence" value="ECO:0007669"/>
    <property type="project" value="UniProtKB-KW"/>
</dbReference>
<sequence>MEEKNNEDLNPSQKEPPIVTTNMPDVVSTYNSNTNRNQMINGRRYVNVENEDYVLPNNKQELNSISLQHSLLKYAWCNNFSSPIHEALKTGGLKVLDVGCGPGTWLFDMCIDYPLCNFVGLDISLVPSSTSDVNNITFIQSNVLDGLPFKDNTFDFVHQRSWMSSLSMKQWEPLIRELKRVCKVGGWLELLETDMVYYNEGINTRNLRASRLAFFYSKDFFIDVCNHIPQFLESVDSFNEINKEECIIPIGDWAGKIGELCIKTIYEEYKVIYPELKTIMEVNEEEFDEILNRFVKEANENKTYYKTFRFFCRKFM</sequence>
<keyword evidence="3" id="KW-0808">Transferase</keyword>
<feature type="compositionally biased region" description="Polar residues" evidence="1">
    <location>
        <begin position="8"/>
        <end position="22"/>
    </location>
</feature>
<keyword evidence="4" id="KW-1185">Reference proteome</keyword>
<accession>A0A397SUW5</accession>
<dbReference type="InterPro" id="IPR041698">
    <property type="entry name" value="Methyltransf_25"/>
</dbReference>
<dbReference type="CDD" id="cd02440">
    <property type="entry name" value="AdoMet_MTases"/>
    <property type="match status" value="1"/>
</dbReference>
<dbReference type="AlphaFoldDB" id="A0A397SUW5"/>
<evidence type="ECO:0000313" key="3">
    <source>
        <dbReference type="EMBL" id="RIA88729.1"/>
    </source>
</evidence>
<keyword evidence="3" id="KW-0489">Methyltransferase</keyword>
<evidence type="ECO:0000256" key="1">
    <source>
        <dbReference type="SAM" id="MobiDB-lite"/>
    </source>
</evidence>
<dbReference type="STRING" id="658196.A0A397SUW5"/>
<gene>
    <name evidence="3" type="ORF">C1645_774256</name>
</gene>
<feature type="region of interest" description="Disordered" evidence="1">
    <location>
        <begin position="1"/>
        <end position="22"/>
    </location>
</feature>
<proteinExistence type="predicted"/>
<dbReference type="SUPFAM" id="SSF53335">
    <property type="entry name" value="S-adenosyl-L-methionine-dependent methyltransferases"/>
    <property type="match status" value="1"/>
</dbReference>
<dbReference type="Pfam" id="PF13649">
    <property type="entry name" value="Methyltransf_25"/>
    <property type="match status" value="1"/>
</dbReference>
<dbReference type="Gene3D" id="3.40.50.150">
    <property type="entry name" value="Vaccinia Virus protein VP39"/>
    <property type="match status" value="1"/>
</dbReference>
<dbReference type="EMBL" id="QKYT01000250">
    <property type="protein sequence ID" value="RIA88729.1"/>
    <property type="molecule type" value="Genomic_DNA"/>
</dbReference>
<dbReference type="OrthoDB" id="2013972at2759"/>
<reference evidence="3 4" key="1">
    <citation type="submission" date="2018-06" db="EMBL/GenBank/DDBJ databases">
        <title>Comparative genomics reveals the genomic features of Rhizophagus irregularis, R. cerebriforme, R. diaphanum and Gigaspora rosea, and their symbiotic lifestyle signature.</title>
        <authorList>
            <person name="Morin E."/>
            <person name="San Clemente H."/>
            <person name="Chen E.C.H."/>
            <person name="De La Providencia I."/>
            <person name="Hainaut M."/>
            <person name="Kuo A."/>
            <person name="Kohler A."/>
            <person name="Murat C."/>
            <person name="Tang N."/>
            <person name="Roy S."/>
            <person name="Loubradou J."/>
            <person name="Henrissat B."/>
            <person name="Grigoriev I.V."/>
            <person name="Corradi N."/>
            <person name="Roux C."/>
            <person name="Martin F.M."/>
        </authorList>
    </citation>
    <scope>NUCLEOTIDE SEQUENCE [LARGE SCALE GENOMIC DNA]</scope>
    <source>
        <strain evidence="3 4">DAOM 227022</strain>
    </source>
</reference>